<feature type="transmembrane region" description="Helical" evidence="7">
    <location>
        <begin position="274"/>
        <end position="296"/>
    </location>
</feature>
<evidence type="ECO:0000256" key="1">
    <source>
        <dbReference type="ARBA" id="ARBA00004429"/>
    </source>
</evidence>
<dbReference type="PIRSF" id="PIRSF006603">
    <property type="entry name" value="DinF"/>
    <property type="match status" value="1"/>
</dbReference>
<evidence type="ECO:0000313" key="9">
    <source>
        <dbReference type="Proteomes" id="UP000502608"/>
    </source>
</evidence>
<keyword evidence="5 7" id="KW-1133">Transmembrane helix</keyword>
<keyword evidence="2" id="KW-0813">Transport</keyword>
<organism evidence="8 9">
    <name type="scientific">Shewanella aestuarii</name>
    <dbReference type="NCBI Taxonomy" id="1028752"/>
    <lineage>
        <taxon>Bacteria</taxon>
        <taxon>Pseudomonadati</taxon>
        <taxon>Pseudomonadota</taxon>
        <taxon>Gammaproteobacteria</taxon>
        <taxon>Alteromonadales</taxon>
        <taxon>Shewanellaceae</taxon>
        <taxon>Shewanella</taxon>
    </lineage>
</organism>
<keyword evidence="4 7" id="KW-0812">Transmembrane</keyword>
<dbReference type="InterPro" id="IPR002528">
    <property type="entry name" value="MATE_fam"/>
</dbReference>
<dbReference type="AlphaFoldDB" id="A0A6G9QNW5"/>
<dbReference type="PANTHER" id="PTHR42925:SF1">
    <property type="entry name" value="VIRULENCE FACTOR MVIN"/>
    <property type="match status" value="1"/>
</dbReference>
<protein>
    <submittedName>
        <fullName evidence="8">MATE family efflux transporter</fullName>
    </submittedName>
</protein>
<comment type="subcellular location">
    <subcellularLocation>
        <location evidence="1">Cell inner membrane</location>
        <topology evidence="1">Multi-pass membrane protein</topology>
    </subcellularLocation>
</comment>
<accession>A0A6G9QNW5</accession>
<feature type="transmembrane region" description="Helical" evidence="7">
    <location>
        <begin position="189"/>
        <end position="215"/>
    </location>
</feature>
<evidence type="ECO:0000256" key="3">
    <source>
        <dbReference type="ARBA" id="ARBA00022475"/>
    </source>
</evidence>
<dbReference type="Pfam" id="PF01554">
    <property type="entry name" value="MatE"/>
    <property type="match status" value="2"/>
</dbReference>
<sequence>MHTQSDKPLSLFSLTWPLFFDFALHFLTAALNTFMISHVSYQGVAALSVGNMVFELSITLFSFVSIGASVVITQYLGAKNKAGARDVVYSAIGFNLGVGVVAAIGVISGASTILYLMNLPEHLLADGKLYLQIVGLCLIPEAMAMCVAGAMRAHGHTQQAMWVTLAMNLITFVGNLLLLYGWFGLPEMGVAGVAISTVIGRLVGMTIMLVLFVRYTGISLNVGAILRPQWKMLKKVFHIGLPAAGENLSWMLQFLVVTSFVGLMGDKALAAQSLYFQICMFILLFGLSIGIGNEIIIGHLVGAKQIKAAEAQMYRALKIGLVVTTLVAAFAAMWGDDLVAWFTDETDVLALVGPLFILTLFMEPGRTFNLVVINALRASGDAKFPFFVGVLSMWCVAVSGAYYLGVHLEYGLLGIWAALALDEWLRGLAMLWRWRSGRWQSKSLVLESA</sequence>
<keyword evidence="9" id="KW-1185">Reference proteome</keyword>
<dbReference type="RefSeq" id="WP_167679385.1">
    <property type="nucleotide sequence ID" value="NZ_CP050313.1"/>
</dbReference>
<name>A0A6G9QNW5_9GAMM</name>
<dbReference type="GO" id="GO:0015297">
    <property type="term" value="F:antiporter activity"/>
    <property type="evidence" value="ECO:0007669"/>
    <property type="project" value="InterPro"/>
</dbReference>
<feature type="transmembrane region" description="Helical" evidence="7">
    <location>
        <begin position="346"/>
        <end position="363"/>
    </location>
</feature>
<feature type="transmembrane region" description="Helical" evidence="7">
    <location>
        <begin position="236"/>
        <end position="262"/>
    </location>
</feature>
<evidence type="ECO:0000256" key="7">
    <source>
        <dbReference type="SAM" id="Phobius"/>
    </source>
</evidence>
<keyword evidence="3" id="KW-1003">Cell membrane</keyword>
<proteinExistence type="predicted"/>
<reference evidence="8 9" key="1">
    <citation type="submission" date="2020-03" db="EMBL/GenBank/DDBJ databases">
        <title>Complete genome sequence of Shewanella sp.</title>
        <authorList>
            <person name="Kim Y.-S."/>
            <person name="Kim S.-J."/>
            <person name="Jung H.-K."/>
            <person name="Kim K.-H."/>
        </authorList>
    </citation>
    <scope>NUCLEOTIDE SEQUENCE [LARGE SCALE GENOMIC DNA]</scope>
    <source>
        <strain evidence="8 9">PN3F2</strain>
    </source>
</reference>
<dbReference type="KEGG" id="saes:HBH39_14415"/>
<dbReference type="GO" id="GO:0042910">
    <property type="term" value="F:xenobiotic transmembrane transporter activity"/>
    <property type="evidence" value="ECO:0007669"/>
    <property type="project" value="InterPro"/>
</dbReference>
<evidence type="ECO:0000256" key="6">
    <source>
        <dbReference type="ARBA" id="ARBA00023136"/>
    </source>
</evidence>
<evidence type="ECO:0000256" key="5">
    <source>
        <dbReference type="ARBA" id="ARBA00022989"/>
    </source>
</evidence>
<dbReference type="InterPro" id="IPR048279">
    <property type="entry name" value="MdtK-like"/>
</dbReference>
<evidence type="ECO:0000256" key="4">
    <source>
        <dbReference type="ARBA" id="ARBA00022692"/>
    </source>
</evidence>
<dbReference type="Proteomes" id="UP000502608">
    <property type="component" value="Chromosome"/>
</dbReference>
<keyword evidence="6 7" id="KW-0472">Membrane</keyword>
<feature type="transmembrane region" description="Helical" evidence="7">
    <location>
        <begin position="12"/>
        <end position="36"/>
    </location>
</feature>
<gene>
    <name evidence="8" type="ORF">HBH39_14415</name>
</gene>
<evidence type="ECO:0000256" key="2">
    <source>
        <dbReference type="ARBA" id="ARBA00022448"/>
    </source>
</evidence>
<feature type="transmembrane region" description="Helical" evidence="7">
    <location>
        <begin position="384"/>
        <end position="404"/>
    </location>
</feature>
<dbReference type="GO" id="GO:0005886">
    <property type="term" value="C:plasma membrane"/>
    <property type="evidence" value="ECO:0007669"/>
    <property type="project" value="UniProtKB-SubCell"/>
</dbReference>
<dbReference type="CDD" id="cd13134">
    <property type="entry name" value="MATE_like_8"/>
    <property type="match status" value="1"/>
</dbReference>
<evidence type="ECO:0000313" key="8">
    <source>
        <dbReference type="EMBL" id="QIR15529.1"/>
    </source>
</evidence>
<dbReference type="EMBL" id="CP050313">
    <property type="protein sequence ID" value="QIR15529.1"/>
    <property type="molecule type" value="Genomic_DNA"/>
</dbReference>
<feature type="transmembrane region" description="Helical" evidence="7">
    <location>
        <begin position="316"/>
        <end position="334"/>
    </location>
</feature>
<dbReference type="NCBIfam" id="TIGR00797">
    <property type="entry name" value="matE"/>
    <property type="match status" value="1"/>
</dbReference>
<feature type="transmembrane region" description="Helical" evidence="7">
    <location>
        <begin position="129"/>
        <end position="150"/>
    </location>
</feature>
<feature type="transmembrane region" description="Helical" evidence="7">
    <location>
        <begin position="56"/>
        <end position="76"/>
    </location>
</feature>
<feature type="transmembrane region" description="Helical" evidence="7">
    <location>
        <begin position="88"/>
        <end position="117"/>
    </location>
</feature>
<dbReference type="InterPro" id="IPR047135">
    <property type="entry name" value="YsiQ"/>
</dbReference>
<dbReference type="PANTHER" id="PTHR42925">
    <property type="entry name" value="MULTIDRUG AND TOXIN EFFLUX PROTEIN MATE FAMILY"/>
    <property type="match status" value="1"/>
</dbReference>
<feature type="transmembrane region" description="Helical" evidence="7">
    <location>
        <begin position="162"/>
        <end position="183"/>
    </location>
</feature>